<dbReference type="GO" id="GO:0022625">
    <property type="term" value="C:cytosolic large ribosomal subunit"/>
    <property type="evidence" value="ECO:0007669"/>
    <property type="project" value="InterPro"/>
</dbReference>
<evidence type="ECO:0000256" key="4">
    <source>
        <dbReference type="ARBA" id="ARBA00022553"/>
    </source>
</evidence>
<proteinExistence type="evidence at transcript level"/>
<keyword evidence="5 8" id="KW-0689">Ribosomal protein</keyword>
<keyword evidence="4" id="KW-0597">Phosphoprotein</keyword>
<dbReference type="EMBL" id="MH094239">
    <property type="protein sequence ID" value="AYV64377.1"/>
    <property type="molecule type" value="mRNA"/>
</dbReference>
<dbReference type="InterPro" id="IPR027534">
    <property type="entry name" value="Ribosomal_P1/P2"/>
</dbReference>
<dbReference type="PRINTS" id="PR00456">
    <property type="entry name" value="RIBOSOMALP2"/>
</dbReference>
<evidence type="ECO:0000256" key="5">
    <source>
        <dbReference type="ARBA" id="ARBA00022980"/>
    </source>
</evidence>
<dbReference type="GO" id="GO:0003735">
    <property type="term" value="F:structural constituent of ribosome"/>
    <property type="evidence" value="ECO:0007669"/>
    <property type="project" value="InterPro"/>
</dbReference>
<comment type="function">
    <text evidence="1">Plays an important role in the elongation step of protein synthesis.</text>
</comment>
<dbReference type="FunFam" id="1.10.10.1410:FF:000002">
    <property type="entry name" value="60S acidic ribosomal protein P2"/>
    <property type="match status" value="1"/>
</dbReference>
<comment type="similarity">
    <text evidence="2">Belongs to the eukaryotic ribosomal protein P1/P2 family.</text>
</comment>
<name>A0A3G4YQ88_LEITR</name>
<evidence type="ECO:0000256" key="6">
    <source>
        <dbReference type="ARBA" id="ARBA00023274"/>
    </source>
</evidence>
<accession>A0A3G4YQ88</accession>
<dbReference type="InterPro" id="IPR044076">
    <property type="entry name" value="Ribosomal_P2"/>
</dbReference>
<dbReference type="PANTHER" id="PTHR21141:SF58">
    <property type="entry name" value="ACIDIC RIBOSOMAL PROTEIN P2, PUTATIVE-RELATED"/>
    <property type="match status" value="1"/>
</dbReference>
<keyword evidence="6" id="KW-0687">Ribonucleoprotein</keyword>
<evidence type="ECO:0000256" key="2">
    <source>
        <dbReference type="ARBA" id="ARBA00005436"/>
    </source>
</evidence>
<dbReference type="AlphaFoldDB" id="A0A3G4YQ88"/>
<dbReference type="VEuPathDB" id="TriTrypDB:LTRL590_300044100"/>
<protein>
    <submittedName>
        <fullName evidence="8">60S acidic ribosomal protein P2</fullName>
    </submittedName>
</protein>
<dbReference type="InterPro" id="IPR038716">
    <property type="entry name" value="P1/P2_N_sf"/>
</dbReference>
<dbReference type="PANTHER" id="PTHR21141">
    <property type="entry name" value="60S ACIDIC RIBOSOMAL PROTEIN FAMILY MEMBER"/>
    <property type="match status" value="1"/>
</dbReference>
<dbReference type="HAMAP" id="MF_01478">
    <property type="entry name" value="Ribosomal_L12_arch"/>
    <property type="match status" value="1"/>
</dbReference>
<feature type="compositionally biased region" description="Acidic residues" evidence="7">
    <location>
        <begin position="110"/>
        <end position="119"/>
    </location>
</feature>
<reference evidence="8" key="1">
    <citation type="submission" date="2018-03" db="EMBL/GenBank/DDBJ databases">
        <authorList>
            <person name="Bshara N.S."/>
        </authorList>
    </citation>
    <scope>NUCLEOTIDE SEQUENCE</scope>
    <source>
        <strain evidence="8">LCED</strain>
    </source>
</reference>
<dbReference type="GO" id="GO:0002182">
    <property type="term" value="P:cytoplasmic translational elongation"/>
    <property type="evidence" value="ECO:0007669"/>
    <property type="project" value="InterPro"/>
</dbReference>
<dbReference type="Gene3D" id="1.10.10.1410">
    <property type="match status" value="1"/>
</dbReference>
<sequence>MHFLSYCFFASCRTRGVVNMQYLAAYALVALSGKTPSKADVQAVLKAAGVAVDASRVDAVFQEVEGKSFDALVAEGRTKLVGSGSAAPAGAASTAGAAAGAVAEAKKEEPEEEEADDDMGFGLFD</sequence>
<comment type="subunit">
    <text evidence="3">P1 and P2 exist as dimers at the large ribosomal subunit.</text>
</comment>
<dbReference type="InterPro" id="IPR001859">
    <property type="entry name" value="Ribosomal_P1/P2_euk"/>
</dbReference>
<evidence type="ECO:0000256" key="3">
    <source>
        <dbReference type="ARBA" id="ARBA00011266"/>
    </source>
</evidence>
<dbReference type="Pfam" id="PF00428">
    <property type="entry name" value="Ribosomal_60s"/>
    <property type="match status" value="1"/>
</dbReference>
<organism evidence="8">
    <name type="scientific">Leishmania tropica</name>
    <dbReference type="NCBI Taxonomy" id="5666"/>
    <lineage>
        <taxon>Eukaryota</taxon>
        <taxon>Discoba</taxon>
        <taxon>Euglenozoa</taxon>
        <taxon>Kinetoplastea</taxon>
        <taxon>Metakinetoplastina</taxon>
        <taxon>Trypanosomatida</taxon>
        <taxon>Trypanosomatidae</taxon>
        <taxon>Leishmaniinae</taxon>
        <taxon>Leishmania</taxon>
    </lineage>
</organism>
<evidence type="ECO:0000313" key="8">
    <source>
        <dbReference type="EMBL" id="AYV64377.1"/>
    </source>
</evidence>
<gene>
    <name evidence="8" type="primary">LIP2</name>
</gene>
<evidence type="ECO:0000256" key="1">
    <source>
        <dbReference type="ARBA" id="ARBA00003362"/>
    </source>
</evidence>
<feature type="region of interest" description="Disordered" evidence="7">
    <location>
        <begin position="100"/>
        <end position="125"/>
    </location>
</feature>
<dbReference type="CDD" id="cd05833">
    <property type="entry name" value="Ribosomal_P2"/>
    <property type="match status" value="1"/>
</dbReference>
<evidence type="ECO:0000256" key="7">
    <source>
        <dbReference type="SAM" id="MobiDB-lite"/>
    </source>
</evidence>